<dbReference type="Pfam" id="PF08387">
    <property type="entry name" value="FBD"/>
    <property type="match status" value="1"/>
</dbReference>
<dbReference type="InterPro" id="IPR006566">
    <property type="entry name" value="FBD"/>
</dbReference>
<dbReference type="Gene3D" id="3.80.10.10">
    <property type="entry name" value="Ribonuclease Inhibitor"/>
    <property type="match status" value="1"/>
</dbReference>
<reference evidence="3" key="2">
    <citation type="submission" date="2021-01" db="UniProtKB">
        <authorList>
            <consortium name="EnsemblPlants"/>
        </authorList>
    </citation>
    <scope>IDENTIFICATION</scope>
</reference>
<dbReference type="Pfam" id="PF24758">
    <property type="entry name" value="LRR_At5g56370"/>
    <property type="match status" value="1"/>
</dbReference>
<reference evidence="3 4" key="1">
    <citation type="journal article" date="2016" name="G3 (Bethesda)">
        <title>First Draft Assembly and Annotation of the Genome of a California Endemic Oak Quercus lobata Nee (Fagaceae).</title>
        <authorList>
            <person name="Sork V.L."/>
            <person name="Fitz-Gibbon S.T."/>
            <person name="Puiu D."/>
            <person name="Crepeau M."/>
            <person name="Gugger P.F."/>
            <person name="Sherman R."/>
            <person name="Stevens K."/>
            <person name="Langley C.H."/>
            <person name="Pellegrini M."/>
            <person name="Salzberg S.L."/>
        </authorList>
    </citation>
    <scope>NUCLEOTIDE SEQUENCE [LARGE SCALE GENOMIC DNA]</scope>
    <source>
        <strain evidence="3 4">cv. SW786</strain>
    </source>
</reference>
<dbReference type="InterPro" id="IPR001810">
    <property type="entry name" value="F-box_dom"/>
</dbReference>
<dbReference type="Pfam" id="PF00646">
    <property type="entry name" value="F-box"/>
    <property type="match status" value="1"/>
</dbReference>
<dbReference type="SUPFAM" id="SSF81383">
    <property type="entry name" value="F-box domain"/>
    <property type="match status" value="1"/>
</dbReference>
<accession>A0A7N2LSM0</accession>
<protein>
    <recommendedName>
        <fullName evidence="2">F-box domain-containing protein</fullName>
    </recommendedName>
</protein>
<dbReference type="GeneID" id="115992286"/>
<evidence type="ECO:0000256" key="1">
    <source>
        <dbReference type="SAM" id="MobiDB-lite"/>
    </source>
</evidence>
<dbReference type="Gramene" id="QL05p074559:mrna">
    <property type="protein sequence ID" value="QL05p074559:mrna"/>
    <property type="gene ID" value="QL05p074559"/>
</dbReference>
<dbReference type="SUPFAM" id="SSF52047">
    <property type="entry name" value="RNI-like"/>
    <property type="match status" value="1"/>
</dbReference>
<proteinExistence type="predicted"/>
<dbReference type="EMBL" id="LRBV02000005">
    <property type="status" value="NOT_ANNOTATED_CDS"/>
    <property type="molecule type" value="Genomic_DNA"/>
</dbReference>
<evidence type="ECO:0000313" key="3">
    <source>
        <dbReference type="EnsemblPlants" id="QL05p074559:mrna"/>
    </source>
</evidence>
<name>A0A7N2LSM0_QUELO</name>
<dbReference type="Proteomes" id="UP000594261">
    <property type="component" value="Chromosome 5"/>
</dbReference>
<dbReference type="InterPro" id="IPR055411">
    <property type="entry name" value="LRR_FXL15/At3g58940/PEG3-like"/>
</dbReference>
<dbReference type="PANTHER" id="PTHR31900">
    <property type="entry name" value="F-BOX/RNI SUPERFAMILY PROTEIN-RELATED"/>
    <property type="match status" value="1"/>
</dbReference>
<dbReference type="InterPro" id="IPR053781">
    <property type="entry name" value="F-box_AtFBL13-like"/>
</dbReference>
<dbReference type="EnsemblPlants" id="QL05p074559:mrna">
    <property type="protein sequence ID" value="QL05p074559:mrna"/>
    <property type="gene ID" value="QL05p074559"/>
</dbReference>
<dbReference type="InterPro" id="IPR032675">
    <property type="entry name" value="LRR_dom_sf"/>
</dbReference>
<dbReference type="AlphaFoldDB" id="A0A7N2LSM0"/>
<sequence>MDVSFPLDKAKKKKFRKKQNANKSRKGINNLPDPILQHILSYLSTKEAVRTSILSKRWKYLWTSIPKIDFNEGAPDRRMMFMKFVERVLALHGPSNIKRFSLSCNVQYDTSRINGWMRSVVKHKVQVLDLYLRNFQEPLALPPCLFTCESLEVLILHMFHSLKLPSSISFSCLKRLTLEKVIFSDDHSTQQLFTGCPILEDLFIIDCIWKYVKAVCISSPMLRRLFISDRYLFTEKYGENDDKDDLNADADENDSNGCLVVILGTSLEWFAFDGELINDYCFYNSSSIVDASIEAFERNEVDCYQDAHRVFKLLSGLSSVEKLAIYDGTVQVLNHAEELFAHLPVFYKLTRLSLESLETLFTCGAVQTILQNSPCLDFLEFQMVVCLPAYDQNYDWVLDPVPACFVTHLKTIKISEFPRDENEMNAVNIFLENASVLERIVIGCDEYVAIQREEGGLKEAKGNL</sequence>
<keyword evidence="4" id="KW-1185">Reference proteome</keyword>
<evidence type="ECO:0000259" key="2">
    <source>
        <dbReference type="PROSITE" id="PS50181"/>
    </source>
</evidence>
<dbReference type="RefSeq" id="XP_030972299.1">
    <property type="nucleotide sequence ID" value="XM_031116439.1"/>
</dbReference>
<dbReference type="OMA" id="PRDENEM"/>
<dbReference type="InterPro" id="IPR036047">
    <property type="entry name" value="F-box-like_dom_sf"/>
</dbReference>
<organism evidence="3 4">
    <name type="scientific">Quercus lobata</name>
    <name type="common">Valley oak</name>
    <dbReference type="NCBI Taxonomy" id="97700"/>
    <lineage>
        <taxon>Eukaryota</taxon>
        <taxon>Viridiplantae</taxon>
        <taxon>Streptophyta</taxon>
        <taxon>Embryophyta</taxon>
        <taxon>Tracheophyta</taxon>
        <taxon>Spermatophyta</taxon>
        <taxon>Magnoliopsida</taxon>
        <taxon>eudicotyledons</taxon>
        <taxon>Gunneridae</taxon>
        <taxon>Pentapetalae</taxon>
        <taxon>rosids</taxon>
        <taxon>fabids</taxon>
        <taxon>Fagales</taxon>
        <taxon>Fagaceae</taxon>
        <taxon>Quercus</taxon>
    </lineage>
</organism>
<feature type="domain" description="F-box" evidence="2">
    <location>
        <begin position="25"/>
        <end position="61"/>
    </location>
</feature>
<dbReference type="InterPro" id="IPR050232">
    <property type="entry name" value="FBL13/AtMIF1-like"/>
</dbReference>
<gene>
    <name evidence="3" type="primary">LOC115992286</name>
</gene>
<dbReference type="PROSITE" id="PS50181">
    <property type="entry name" value="FBOX"/>
    <property type="match status" value="1"/>
</dbReference>
<dbReference type="SMART" id="SM00256">
    <property type="entry name" value="FBOX"/>
    <property type="match status" value="1"/>
</dbReference>
<dbReference type="CDD" id="cd22160">
    <property type="entry name" value="F-box_AtFBL13-like"/>
    <property type="match status" value="1"/>
</dbReference>
<dbReference type="FunCoup" id="A0A7N2LSM0">
    <property type="interactions" value="1358"/>
</dbReference>
<feature type="region of interest" description="Disordered" evidence="1">
    <location>
        <begin position="1"/>
        <end position="29"/>
    </location>
</feature>
<dbReference type="InParanoid" id="A0A7N2LSM0"/>
<dbReference type="PANTHER" id="PTHR31900:SF30">
    <property type="entry name" value="SUPERFAMILY PROTEIN, PUTATIVE-RELATED"/>
    <property type="match status" value="1"/>
</dbReference>
<feature type="compositionally biased region" description="Basic residues" evidence="1">
    <location>
        <begin position="10"/>
        <end position="26"/>
    </location>
</feature>
<evidence type="ECO:0000313" key="4">
    <source>
        <dbReference type="Proteomes" id="UP000594261"/>
    </source>
</evidence>
<dbReference type="Gene3D" id="1.20.1280.50">
    <property type="match status" value="1"/>
</dbReference>